<dbReference type="InterPro" id="IPR023803">
    <property type="entry name" value="Ribosomal_bS16_dom_sf"/>
</dbReference>
<dbReference type="GO" id="GO:0032543">
    <property type="term" value="P:mitochondrial translation"/>
    <property type="evidence" value="ECO:0007669"/>
    <property type="project" value="TreeGrafter"/>
</dbReference>
<dbReference type="GO" id="GO:0005763">
    <property type="term" value="C:mitochondrial small ribosomal subunit"/>
    <property type="evidence" value="ECO:0007669"/>
    <property type="project" value="TreeGrafter"/>
</dbReference>
<evidence type="ECO:0000256" key="4">
    <source>
        <dbReference type="SAM" id="MobiDB-lite"/>
    </source>
</evidence>
<dbReference type="PANTHER" id="PTHR12919">
    <property type="entry name" value="30S RIBOSOMAL PROTEIN S16"/>
    <property type="match status" value="1"/>
</dbReference>
<evidence type="ECO:0000313" key="6">
    <source>
        <dbReference type="EMBL" id="CRX79298.1"/>
    </source>
</evidence>
<feature type="region of interest" description="Disordered" evidence="4">
    <location>
        <begin position="46"/>
        <end position="83"/>
    </location>
</feature>
<dbReference type="SUPFAM" id="SSF54565">
    <property type="entry name" value="Ribosomal protein S16"/>
    <property type="match status" value="1"/>
</dbReference>
<dbReference type="EMBL" id="LN868513">
    <property type="protein sequence ID" value="CRX79298.1"/>
    <property type="molecule type" value="Genomic_DNA"/>
</dbReference>
<dbReference type="PANTHER" id="PTHR12919:SF20">
    <property type="entry name" value="SMALL RIBOSOMAL SUBUNIT PROTEIN BS16M"/>
    <property type="match status" value="1"/>
</dbReference>
<sequence length="146" mass="16120">MPVRLRLARTPLSRNSPSYNIVATLSSSRPTANPLEVLGHYSPLPFLPPPPSKSPNGQLRSTAEWGPRQFEKTGPVQTPGEKTVEWNQERVKWWLQTGAVPSKSVEKLLVKAGIIQTQAVPKVGVKPVSRLRRIREAVKATKSPEA</sequence>
<proteinExistence type="inferred from homology"/>
<evidence type="ECO:0000256" key="1">
    <source>
        <dbReference type="ARBA" id="ARBA00006668"/>
    </source>
</evidence>
<dbReference type="Pfam" id="PF00886">
    <property type="entry name" value="Ribosomal_S16"/>
    <property type="match status" value="1"/>
</dbReference>
<evidence type="ECO:0008006" key="7">
    <source>
        <dbReference type="Google" id="ProtNLM"/>
    </source>
</evidence>
<reference evidence="6" key="1">
    <citation type="submission" date="2015-06" db="EMBL/GenBank/DDBJ databases">
        <title>Genetic Architecture Underlying Mating-Type Determination in the Yeast Leucosporidium scottii and the Evolution of Mating Systems in Basidiomycetes.</title>
        <authorList>
            <person name="Maia T.M."/>
            <person name="Lopes S."/>
            <person name="Almeida J.M.G.C.F."/>
            <person name="Rosa L.H."/>
            <person name="Sampaio J.P."/>
            <person name="Goncalves P."/>
            <person name="Coelho M.A."/>
        </authorList>
    </citation>
    <scope>NUCLEOTIDE SEQUENCE</scope>
</reference>
<evidence type="ECO:0000256" key="2">
    <source>
        <dbReference type="ARBA" id="ARBA00022980"/>
    </source>
</evidence>
<accession>A0A0H5FUY7</accession>
<dbReference type="InterPro" id="IPR000307">
    <property type="entry name" value="Ribosomal_bS16"/>
</dbReference>
<evidence type="ECO:0000313" key="5">
    <source>
        <dbReference type="EMBL" id="CRX79117.1"/>
    </source>
</evidence>
<evidence type="ECO:0000256" key="3">
    <source>
        <dbReference type="ARBA" id="ARBA00023274"/>
    </source>
</evidence>
<comment type="similarity">
    <text evidence="1">Belongs to the bacterial ribosomal protein bS16 family.</text>
</comment>
<keyword evidence="2" id="KW-0689">Ribosomal protein</keyword>
<dbReference type="EMBL" id="LN868507">
    <property type="protein sequence ID" value="CRX79117.1"/>
    <property type="molecule type" value="Genomic_DNA"/>
</dbReference>
<dbReference type="GO" id="GO:0003735">
    <property type="term" value="F:structural constituent of ribosome"/>
    <property type="evidence" value="ECO:0007669"/>
    <property type="project" value="InterPro"/>
</dbReference>
<dbReference type="AlphaFoldDB" id="A0A0H5FUY7"/>
<organism evidence="6">
    <name type="scientific">Leucosporidium scottii</name>
    <dbReference type="NCBI Taxonomy" id="5278"/>
    <lineage>
        <taxon>Eukaryota</taxon>
        <taxon>Fungi</taxon>
        <taxon>Dikarya</taxon>
        <taxon>Basidiomycota</taxon>
        <taxon>Pucciniomycotina</taxon>
        <taxon>Microbotryomycetes</taxon>
        <taxon>Leucosporidiales</taxon>
        <taxon>Leucosporidium</taxon>
    </lineage>
</organism>
<dbReference type="Gene3D" id="3.30.1320.10">
    <property type="match status" value="1"/>
</dbReference>
<name>A0A0H5FUY7_9BASI</name>
<feature type="non-terminal residue" evidence="6">
    <location>
        <position position="1"/>
    </location>
</feature>
<protein>
    <recommendedName>
        <fullName evidence="7">Ribosomal protein S16</fullName>
    </recommendedName>
</protein>
<keyword evidence="3" id="KW-0687">Ribonucleoprotein</keyword>
<gene>
    <name evidence="5" type="ORF">ls5930a1_00152</name>
    <name evidence="6" type="ORF">ls5931a1_00086</name>
</gene>